<dbReference type="InterPro" id="IPR036188">
    <property type="entry name" value="FAD/NAD-bd_sf"/>
</dbReference>
<dbReference type="Gene3D" id="3.50.50.60">
    <property type="entry name" value="FAD/NAD(P)-binding domain"/>
    <property type="match status" value="1"/>
</dbReference>
<dbReference type="InterPro" id="IPR002938">
    <property type="entry name" value="FAD-bd"/>
</dbReference>
<name>A0A9X2B6E3_9GAMM</name>
<proteinExistence type="predicted"/>
<dbReference type="RefSeq" id="WP_241570715.1">
    <property type="nucleotide sequence ID" value="NZ_JAKUML010000004.1"/>
</dbReference>
<dbReference type="AlphaFoldDB" id="A0A9X2B6E3"/>
<feature type="domain" description="FAD-binding" evidence="3">
    <location>
        <begin position="2"/>
        <end position="323"/>
    </location>
</feature>
<dbReference type="InterPro" id="IPR050493">
    <property type="entry name" value="FAD-dep_Monooxygenase_BioMet"/>
</dbReference>
<keyword evidence="5" id="KW-1185">Reference proteome</keyword>
<evidence type="ECO:0000256" key="1">
    <source>
        <dbReference type="ARBA" id="ARBA00023002"/>
    </source>
</evidence>
<comment type="caution">
    <text evidence="4">The sequence shown here is derived from an EMBL/GenBank/DDBJ whole genome shotgun (WGS) entry which is preliminary data.</text>
</comment>
<evidence type="ECO:0000313" key="5">
    <source>
        <dbReference type="Proteomes" id="UP001139701"/>
    </source>
</evidence>
<reference evidence="4" key="1">
    <citation type="submission" date="2022-02" db="EMBL/GenBank/DDBJ databases">
        <title>Acinetobacter A3.8 sp. nov., isolated from Sediment (Zhairuo Island).</title>
        <authorList>
            <person name="Zheng K."/>
        </authorList>
    </citation>
    <scope>NUCLEOTIDE SEQUENCE</scope>
    <source>
        <strain evidence="4">A3.8</strain>
    </source>
</reference>
<keyword evidence="2 4" id="KW-0503">Monooxygenase</keyword>
<protein>
    <submittedName>
        <fullName evidence="4">FAD-dependent monooxygenase</fullName>
    </submittedName>
</protein>
<sequence>MKVAIIGAGTAGLALAKMLIHQDIEVTLFEQAPTLDPVGAGLLLQPSGLAVLAHLGILEETQKLGAEVTGLTGQLPNQQLIVDSHYTQADSRFFGIGIHRATLYHVLTQSLANERQLTWRFQHEITHLEDTGSQVIVKGHCKDQPFDEAFDATIIANGARSRLRPAQWVKLDKPYPWGAAWTIVPDCVYGDPKILHQFYDSTSTMMGVLPTGSLPSDPQRRLSSIFWSLPTGQFDTFAQAPYTAWLAKIQSRWSDLATCLEAVFKDNQPQWLNAQYRDVVMSKYGQGRIGVIGDAAHAMSPQLGQGANMALLDAWALAQSFNKARTAKDMDWHVVWQHYHELRHSSINMYQLMSRLLTPLYQSDLWWAGSLRNIMFSWMNQIPYFQKQMAFTVSGLKTGAFGQMSYDEIAKPMQSSDKEL</sequence>
<accession>A0A9X2B6E3</accession>
<dbReference type="SUPFAM" id="SSF51905">
    <property type="entry name" value="FAD/NAD(P)-binding domain"/>
    <property type="match status" value="1"/>
</dbReference>
<dbReference type="Proteomes" id="UP001139701">
    <property type="component" value="Unassembled WGS sequence"/>
</dbReference>
<keyword evidence="1" id="KW-0560">Oxidoreductase</keyword>
<evidence type="ECO:0000313" key="4">
    <source>
        <dbReference type="EMBL" id="MCJ8146017.1"/>
    </source>
</evidence>
<evidence type="ECO:0000259" key="3">
    <source>
        <dbReference type="Pfam" id="PF01494"/>
    </source>
</evidence>
<dbReference type="PANTHER" id="PTHR13789">
    <property type="entry name" value="MONOOXYGENASE"/>
    <property type="match status" value="1"/>
</dbReference>
<dbReference type="GO" id="GO:0071949">
    <property type="term" value="F:FAD binding"/>
    <property type="evidence" value="ECO:0007669"/>
    <property type="project" value="InterPro"/>
</dbReference>
<dbReference type="Pfam" id="PF01494">
    <property type="entry name" value="FAD_binding_3"/>
    <property type="match status" value="1"/>
</dbReference>
<dbReference type="PANTHER" id="PTHR13789:SF309">
    <property type="entry name" value="PUTATIVE (AFU_ORTHOLOGUE AFUA_6G14510)-RELATED"/>
    <property type="match status" value="1"/>
</dbReference>
<dbReference type="GO" id="GO:0004497">
    <property type="term" value="F:monooxygenase activity"/>
    <property type="evidence" value="ECO:0007669"/>
    <property type="project" value="UniProtKB-KW"/>
</dbReference>
<organism evidence="4 5">
    <name type="scientific">Acinetobacter sedimenti</name>
    <dbReference type="NCBI Taxonomy" id="2919922"/>
    <lineage>
        <taxon>Bacteria</taxon>
        <taxon>Pseudomonadati</taxon>
        <taxon>Pseudomonadota</taxon>
        <taxon>Gammaproteobacteria</taxon>
        <taxon>Moraxellales</taxon>
        <taxon>Moraxellaceae</taxon>
        <taxon>Acinetobacter</taxon>
    </lineage>
</organism>
<dbReference type="EMBL" id="JAKUML010000004">
    <property type="protein sequence ID" value="MCJ8146017.1"/>
    <property type="molecule type" value="Genomic_DNA"/>
</dbReference>
<gene>
    <name evidence="4" type="ORF">MKI79_03675</name>
</gene>
<dbReference type="PRINTS" id="PR00420">
    <property type="entry name" value="RNGMNOXGNASE"/>
</dbReference>
<evidence type="ECO:0000256" key="2">
    <source>
        <dbReference type="ARBA" id="ARBA00023033"/>
    </source>
</evidence>